<keyword evidence="5" id="KW-0539">Nucleus</keyword>
<dbReference type="PANTHER" id="PTHR45879:SF3">
    <property type="entry name" value="CYCLIC AMP RESPONSE ELEMENT-BINDING PROTEIN B"/>
    <property type="match status" value="1"/>
</dbReference>
<dbReference type="Pfam" id="PF00170">
    <property type="entry name" value="bZIP_1"/>
    <property type="match status" value="2"/>
</dbReference>
<dbReference type="PRINTS" id="PR00041">
    <property type="entry name" value="LEUZIPPRCREB"/>
</dbReference>
<keyword evidence="6" id="KW-0175">Coiled coil</keyword>
<evidence type="ECO:0000256" key="2">
    <source>
        <dbReference type="ARBA" id="ARBA00023015"/>
    </source>
</evidence>
<evidence type="ECO:0000256" key="4">
    <source>
        <dbReference type="ARBA" id="ARBA00023163"/>
    </source>
</evidence>
<evidence type="ECO:0000259" key="7">
    <source>
        <dbReference type="PROSITE" id="PS50217"/>
    </source>
</evidence>
<evidence type="ECO:0000256" key="5">
    <source>
        <dbReference type="ARBA" id="ARBA00023242"/>
    </source>
</evidence>
<protein>
    <recommendedName>
        <fullName evidence="7">BZIP domain-containing protein</fullName>
    </recommendedName>
</protein>
<dbReference type="PANTHER" id="PTHR45879">
    <property type="entry name" value="CYCLIC AMP RESPONSE ELEMENT-BINDING PROTEIN B"/>
    <property type="match status" value="1"/>
</dbReference>
<dbReference type="PROSITE" id="PS50217">
    <property type="entry name" value="BZIP"/>
    <property type="match status" value="2"/>
</dbReference>
<comment type="subcellular location">
    <subcellularLocation>
        <location evidence="1">Nucleus</location>
    </subcellularLocation>
</comment>
<dbReference type="SUPFAM" id="SSF57959">
    <property type="entry name" value="Leucine zipper domain"/>
    <property type="match status" value="2"/>
</dbReference>
<dbReference type="Gene3D" id="1.20.5.170">
    <property type="match status" value="2"/>
</dbReference>
<dbReference type="InterPro" id="IPR001630">
    <property type="entry name" value="Leuzip_CREB"/>
</dbReference>
<dbReference type="CDD" id="cd14690">
    <property type="entry name" value="bZIP_CREB1"/>
    <property type="match status" value="1"/>
</dbReference>
<keyword evidence="4" id="KW-0804">Transcription</keyword>
<dbReference type="CDD" id="cd14686">
    <property type="entry name" value="bZIP"/>
    <property type="match status" value="1"/>
</dbReference>
<gene>
    <name evidence="8" type="ORF">FQN60_013949</name>
</gene>
<dbReference type="Proteomes" id="UP000327493">
    <property type="component" value="Chromosome 22"/>
</dbReference>
<dbReference type="InterPro" id="IPR004827">
    <property type="entry name" value="bZIP"/>
</dbReference>
<evidence type="ECO:0000256" key="1">
    <source>
        <dbReference type="ARBA" id="ARBA00004123"/>
    </source>
</evidence>
<keyword evidence="2" id="KW-0805">Transcription regulation</keyword>
<dbReference type="GO" id="GO:0005667">
    <property type="term" value="C:transcription regulator complex"/>
    <property type="evidence" value="ECO:0007669"/>
    <property type="project" value="TreeGrafter"/>
</dbReference>
<feature type="domain" description="BZIP" evidence="7">
    <location>
        <begin position="203"/>
        <end position="254"/>
    </location>
</feature>
<sequence>MSMRNQSNQQPQSGPARMNLMMTVTEEKYRPGAPVPCIQTPVYQQTSLQNQYCGVFHGAPVKSVAETTQKLFTTMTSTQTPQLQSSGFQYYCKENCCMPPLSVRFSQEDPFRFQPSGTQNLPSSAVSCPQTPQPLPRRLQHDTETLDCLQKNSKPALPGTSDDMTASQLCNTSSSLPQGVANISVGSAGASAQSNLKRAKGNLEKKELRLMKNREAARECRRKKKEYVKCLENRVAVLENQNKTLIEELRALKDIYRHKVKDSARKYRNRRKDYMDQLQTRIILLENENEMLKAELECLRPYYLYLSQRPSQSPT</sequence>
<dbReference type="EMBL" id="VOFY01000022">
    <property type="protein sequence ID" value="KAA8580991.1"/>
    <property type="molecule type" value="Genomic_DNA"/>
</dbReference>
<name>A0A5J5CLL5_9PERO</name>
<dbReference type="AlphaFoldDB" id="A0A5J5CLL5"/>
<keyword evidence="9" id="KW-1185">Reference proteome</keyword>
<reference evidence="8 9" key="1">
    <citation type="submission" date="2019-08" db="EMBL/GenBank/DDBJ databases">
        <title>A chromosome-level genome assembly, high-density linkage maps, and genome scans reveal the genomic architecture of hybrid incompatibilities underlying speciation via character displacement in darters (Percidae: Etheostominae).</title>
        <authorList>
            <person name="Moran R.L."/>
            <person name="Catchen J.M."/>
            <person name="Fuller R.C."/>
        </authorList>
    </citation>
    <scope>NUCLEOTIDE SEQUENCE [LARGE SCALE GENOMIC DNA]</scope>
    <source>
        <strain evidence="8">EspeVRDwgs_2016</strain>
        <tissue evidence="8">Muscle</tissue>
    </source>
</reference>
<evidence type="ECO:0000256" key="6">
    <source>
        <dbReference type="SAM" id="Coils"/>
    </source>
</evidence>
<proteinExistence type="predicted"/>
<dbReference type="PROSITE" id="PS00036">
    <property type="entry name" value="BZIP_BASIC"/>
    <property type="match status" value="1"/>
</dbReference>
<organism evidence="8 9">
    <name type="scientific">Etheostoma spectabile</name>
    <name type="common">orangethroat darter</name>
    <dbReference type="NCBI Taxonomy" id="54343"/>
    <lineage>
        <taxon>Eukaryota</taxon>
        <taxon>Metazoa</taxon>
        <taxon>Chordata</taxon>
        <taxon>Craniata</taxon>
        <taxon>Vertebrata</taxon>
        <taxon>Euteleostomi</taxon>
        <taxon>Actinopterygii</taxon>
        <taxon>Neopterygii</taxon>
        <taxon>Teleostei</taxon>
        <taxon>Neoteleostei</taxon>
        <taxon>Acanthomorphata</taxon>
        <taxon>Eupercaria</taxon>
        <taxon>Perciformes</taxon>
        <taxon>Percoidei</taxon>
        <taxon>Percidae</taxon>
        <taxon>Etheostomatinae</taxon>
        <taxon>Etheostoma</taxon>
    </lineage>
</organism>
<dbReference type="GO" id="GO:0000978">
    <property type="term" value="F:RNA polymerase II cis-regulatory region sequence-specific DNA binding"/>
    <property type="evidence" value="ECO:0007669"/>
    <property type="project" value="TreeGrafter"/>
</dbReference>
<dbReference type="FunFam" id="1.20.5.170:FF:000003">
    <property type="entry name" value="cAMP-responsive element modulator isoform X2"/>
    <property type="match status" value="1"/>
</dbReference>
<dbReference type="GO" id="GO:0000981">
    <property type="term" value="F:DNA-binding transcription factor activity, RNA polymerase II-specific"/>
    <property type="evidence" value="ECO:0007669"/>
    <property type="project" value="TreeGrafter"/>
</dbReference>
<keyword evidence="3" id="KW-0238">DNA-binding</keyword>
<accession>A0A5J5CLL5</accession>
<evidence type="ECO:0000313" key="9">
    <source>
        <dbReference type="Proteomes" id="UP000327493"/>
    </source>
</evidence>
<evidence type="ECO:0000256" key="3">
    <source>
        <dbReference type="ARBA" id="ARBA00023125"/>
    </source>
</evidence>
<dbReference type="GO" id="GO:0005634">
    <property type="term" value="C:nucleus"/>
    <property type="evidence" value="ECO:0007669"/>
    <property type="project" value="UniProtKB-SubCell"/>
</dbReference>
<dbReference type="InterPro" id="IPR046347">
    <property type="entry name" value="bZIP_sf"/>
</dbReference>
<evidence type="ECO:0000313" key="8">
    <source>
        <dbReference type="EMBL" id="KAA8580991.1"/>
    </source>
</evidence>
<comment type="caution">
    <text evidence="8">The sequence shown here is derived from an EMBL/GenBank/DDBJ whole genome shotgun (WGS) entry which is preliminary data.</text>
</comment>
<feature type="coiled-coil region" evidence="6">
    <location>
        <begin position="196"/>
        <end position="295"/>
    </location>
</feature>
<dbReference type="SMART" id="SM00338">
    <property type="entry name" value="BRLZ"/>
    <property type="match status" value="2"/>
</dbReference>
<feature type="domain" description="BZIP" evidence="7">
    <location>
        <begin position="257"/>
        <end position="300"/>
    </location>
</feature>